<reference evidence="2" key="1">
    <citation type="submission" date="2023-10" db="EMBL/GenBank/DDBJ databases">
        <authorList>
            <person name="Chen Y."/>
            <person name="Shah S."/>
            <person name="Dougan E. K."/>
            <person name="Thang M."/>
            <person name="Chan C."/>
        </authorList>
    </citation>
    <scope>NUCLEOTIDE SEQUENCE [LARGE SCALE GENOMIC DNA]</scope>
</reference>
<gene>
    <name evidence="2" type="ORF">PCOR1329_LOCUS64255</name>
</gene>
<dbReference type="EMBL" id="CAUYUJ010018182">
    <property type="protein sequence ID" value="CAK0881407.1"/>
    <property type="molecule type" value="Genomic_DNA"/>
</dbReference>
<proteinExistence type="predicted"/>
<accession>A0ABN9W990</accession>
<feature type="compositionally biased region" description="Basic and acidic residues" evidence="1">
    <location>
        <begin position="708"/>
        <end position="718"/>
    </location>
</feature>
<dbReference type="Proteomes" id="UP001189429">
    <property type="component" value="Unassembled WGS sequence"/>
</dbReference>
<evidence type="ECO:0000256" key="1">
    <source>
        <dbReference type="SAM" id="MobiDB-lite"/>
    </source>
</evidence>
<evidence type="ECO:0000313" key="2">
    <source>
        <dbReference type="EMBL" id="CAK0881407.1"/>
    </source>
</evidence>
<feature type="region of interest" description="Disordered" evidence="1">
    <location>
        <begin position="604"/>
        <end position="645"/>
    </location>
</feature>
<evidence type="ECO:0000313" key="3">
    <source>
        <dbReference type="Proteomes" id="UP001189429"/>
    </source>
</evidence>
<sequence length="718" mass="80053">MLFKEVSGMKGQCRARGEALQRDSQICQICKWCCKMPHAEVDVFHWLAKGMKKALGKAMSKKVQGASVEALVLNAMDTAMVGSALGGNVNSLLSLAARLGATAAKKDTCEQVLVLLENKQLPDQAKMDEVPVHPIPVFPSSVARTIVGTRHTADRAVIEGSPPHRQPAENTDVIDRVVQRRNHQLGTETKQGEMKVHVALAAREEARLGSNNNSSSDKQQKYVNSWRESMTFPLSQMQRGLELIRFANQMQLASSRLQAETTSILQPATSTLHNEFQAVLCQVRQQDMRLDTLDFTVRDNQRTRVVEQEQQQLRADVERIQASLATAEATLPPLDMAALAVWDRPPDPRLYSIGAATAVQPSEVRRALEPWINAAGVAISDVELTLRREIQTKKLAQILGERHEGHFSRKAGNDGIVSCNSIPIVSVEVGSNASAATQLRWDSAAIGPPRLQPAESIDAIDKAVLRWTYQLGTEIKQGMIRVHDGQAAREEARFGPNNNRSTDKQQKYANSWRELTACPHFLMQGGLELICFAGGLRPVLRDIVALHLRGHQPVHVGVHGHRRRPGRLRAGGGVGHIPDGLQHRWCWHQGPAHQLEESGEHHLLRGGGHLRRDHLNHHGQQDRGHPGVRPVLPRADRERGKGHGRRLVHVRCRALRRALEPRLRHLRGRLRERVRAWRCTEAGALREDAHRGDLRERLGPLRGHRGHHPGERRLVPQV</sequence>
<organism evidence="2 3">
    <name type="scientific">Prorocentrum cordatum</name>
    <dbReference type="NCBI Taxonomy" id="2364126"/>
    <lineage>
        <taxon>Eukaryota</taxon>
        <taxon>Sar</taxon>
        <taxon>Alveolata</taxon>
        <taxon>Dinophyceae</taxon>
        <taxon>Prorocentrales</taxon>
        <taxon>Prorocentraceae</taxon>
        <taxon>Prorocentrum</taxon>
    </lineage>
</organism>
<protein>
    <submittedName>
        <fullName evidence="2">Uncharacterized protein</fullName>
    </submittedName>
</protein>
<keyword evidence="3" id="KW-1185">Reference proteome</keyword>
<name>A0ABN9W990_9DINO</name>
<feature type="non-terminal residue" evidence="2">
    <location>
        <position position="718"/>
    </location>
</feature>
<feature type="non-terminal residue" evidence="2">
    <location>
        <position position="1"/>
    </location>
</feature>
<feature type="compositionally biased region" description="Basic residues" evidence="1">
    <location>
        <begin position="608"/>
        <end position="617"/>
    </location>
</feature>
<comment type="caution">
    <text evidence="2">The sequence shown here is derived from an EMBL/GenBank/DDBJ whole genome shotgun (WGS) entry which is preliminary data.</text>
</comment>
<feature type="region of interest" description="Disordered" evidence="1">
    <location>
        <begin position="697"/>
        <end position="718"/>
    </location>
</feature>